<dbReference type="Gene3D" id="3.40.50.880">
    <property type="match status" value="1"/>
</dbReference>
<evidence type="ECO:0000259" key="3">
    <source>
        <dbReference type="PROSITE" id="PS01124"/>
    </source>
</evidence>
<dbReference type="PANTHER" id="PTHR43130:SF3">
    <property type="entry name" value="HTH-TYPE TRANSCRIPTIONAL REGULATOR RV1931C"/>
    <property type="match status" value="1"/>
</dbReference>
<evidence type="ECO:0000256" key="1">
    <source>
        <dbReference type="ARBA" id="ARBA00023015"/>
    </source>
</evidence>
<dbReference type="InterPro" id="IPR002818">
    <property type="entry name" value="DJ-1/PfpI"/>
</dbReference>
<dbReference type="PANTHER" id="PTHR43130">
    <property type="entry name" value="ARAC-FAMILY TRANSCRIPTIONAL REGULATOR"/>
    <property type="match status" value="1"/>
</dbReference>
<dbReference type="Proteomes" id="UP000027821">
    <property type="component" value="Unassembled WGS sequence"/>
</dbReference>
<dbReference type="Pfam" id="PF01965">
    <property type="entry name" value="DJ-1_PfpI"/>
    <property type="match status" value="1"/>
</dbReference>
<dbReference type="InterPro" id="IPR052158">
    <property type="entry name" value="INH-QAR"/>
</dbReference>
<dbReference type="InterPro" id="IPR018060">
    <property type="entry name" value="HTH_AraC"/>
</dbReference>
<gene>
    <name evidence="4" type="ORF">EL17_23010</name>
</gene>
<protein>
    <submittedName>
        <fullName evidence="4">AraC family transcriptional regulator</fullName>
    </submittedName>
</protein>
<dbReference type="GO" id="GO:0043565">
    <property type="term" value="F:sequence-specific DNA binding"/>
    <property type="evidence" value="ECO:0007669"/>
    <property type="project" value="InterPro"/>
</dbReference>
<keyword evidence="1" id="KW-0805">Transcription regulation</keyword>
<organism evidence="4 5">
    <name type="scientific">Anditalea andensis</name>
    <dbReference type="NCBI Taxonomy" id="1048983"/>
    <lineage>
        <taxon>Bacteria</taxon>
        <taxon>Pseudomonadati</taxon>
        <taxon>Bacteroidota</taxon>
        <taxon>Cytophagia</taxon>
        <taxon>Cytophagales</taxon>
        <taxon>Cytophagaceae</taxon>
        <taxon>Anditalea</taxon>
    </lineage>
</organism>
<keyword evidence="5" id="KW-1185">Reference proteome</keyword>
<comment type="caution">
    <text evidence="4">The sequence shown here is derived from an EMBL/GenBank/DDBJ whole genome shotgun (WGS) entry which is preliminary data.</text>
</comment>
<dbReference type="SMART" id="SM00342">
    <property type="entry name" value="HTH_ARAC"/>
    <property type="match status" value="1"/>
</dbReference>
<accession>A0A074L5W2</accession>
<reference evidence="4 5" key="1">
    <citation type="submission" date="2014-04" db="EMBL/GenBank/DDBJ databases">
        <title>Characterization and application of a salt tolerant electro-active bacterium.</title>
        <authorList>
            <person name="Yang L."/>
            <person name="Wei S."/>
            <person name="Tay Q.X.M."/>
        </authorList>
    </citation>
    <scope>NUCLEOTIDE SEQUENCE [LARGE SCALE GENOMIC DNA]</scope>
    <source>
        <strain evidence="4 5">LY1</strain>
    </source>
</reference>
<dbReference type="AlphaFoldDB" id="A0A074L5W2"/>
<dbReference type="SUPFAM" id="SSF46689">
    <property type="entry name" value="Homeodomain-like"/>
    <property type="match status" value="2"/>
</dbReference>
<keyword evidence="2" id="KW-0804">Transcription</keyword>
<proteinExistence type="predicted"/>
<name>A0A074L5W2_9BACT</name>
<dbReference type="Gene3D" id="1.10.10.60">
    <property type="entry name" value="Homeodomain-like"/>
    <property type="match status" value="2"/>
</dbReference>
<dbReference type="InterPro" id="IPR009057">
    <property type="entry name" value="Homeodomain-like_sf"/>
</dbReference>
<evidence type="ECO:0000256" key="2">
    <source>
        <dbReference type="ARBA" id="ARBA00023163"/>
    </source>
</evidence>
<dbReference type="GO" id="GO:0003700">
    <property type="term" value="F:DNA-binding transcription factor activity"/>
    <property type="evidence" value="ECO:0007669"/>
    <property type="project" value="InterPro"/>
</dbReference>
<dbReference type="EMBL" id="JMIH01000004">
    <property type="protein sequence ID" value="KEO75890.1"/>
    <property type="molecule type" value="Genomic_DNA"/>
</dbReference>
<feature type="domain" description="HTH araC/xylS-type" evidence="3">
    <location>
        <begin position="220"/>
        <end position="318"/>
    </location>
</feature>
<dbReference type="RefSeq" id="WP_035068925.1">
    <property type="nucleotide sequence ID" value="NZ_JMIH01000004.1"/>
</dbReference>
<dbReference type="STRING" id="1048983.EL17_23010"/>
<dbReference type="Pfam" id="PF12833">
    <property type="entry name" value="HTH_18"/>
    <property type="match status" value="1"/>
</dbReference>
<dbReference type="OrthoDB" id="9803764at2"/>
<evidence type="ECO:0000313" key="5">
    <source>
        <dbReference type="Proteomes" id="UP000027821"/>
    </source>
</evidence>
<sequence length="325" mass="37301">MKHVSILLLHHVNLGSMENARQGLLEANEYLAIKGRHGLFEVELVGLETEITLNKGLYTIKADKTIDQVPRTDLIIIPPIQFDLQKGIFENKGFLEWIFSQYAIGAEVVSLCLGAFILGSTGLLNGKKCVTHWKAADHFRQLFPQAYLVPEGLMTDEKGIYTGGGAFSSANLILYIIEKFIDREAAIYCSKIFQIDMGRNSQSEFIIFTGQKDHADETIIHVQEYVEKNFQDRLSVEELCLKFNMVRRTLERRFKQATNNTLIEYMQRVRVEAAKRNLEKTRKTISEVMYDVGYADSKSFRDVFKKYSGISPVDYRYKYGLVEKH</sequence>
<dbReference type="eggNOG" id="COG4977">
    <property type="taxonomic scope" value="Bacteria"/>
</dbReference>
<dbReference type="SUPFAM" id="SSF52317">
    <property type="entry name" value="Class I glutamine amidotransferase-like"/>
    <property type="match status" value="1"/>
</dbReference>
<evidence type="ECO:0000313" key="4">
    <source>
        <dbReference type="EMBL" id="KEO75890.1"/>
    </source>
</evidence>
<dbReference type="PROSITE" id="PS01124">
    <property type="entry name" value="HTH_ARAC_FAMILY_2"/>
    <property type="match status" value="1"/>
</dbReference>
<dbReference type="InterPro" id="IPR029062">
    <property type="entry name" value="Class_I_gatase-like"/>
</dbReference>